<evidence type="ECO:0000256" key="1">
    <source>
        <dbReference type="SAM" id="MobiDB-lite"/>
    </source>
</evidence>
<reference evidence="2 3" key="1">
    <citation type="submission" date="2016-02" db="EMBL/GenBank/DDBJ databases">
        <title>Corynebacterium glutamicum N24 whole genome sequencing project.</title>
        <authorList>
            <person name="Matsutani M."/>
            <person name="Nangtapong N."/>
            <person name="Yakushi T."/>
            <person name="Matsushita K."/>
        </authorList>
    </citation>
    <scope>NUCLEOTIDE SEQUENCE [LARGE SCALE GENOMIC DNA]</scope>
    <source>
        <strain evidence="2 3">N24</strain>
    </source>
</reference>
<dbReference type="EMBL" id="AP017369">
    <property type="protein sequence ID" value="BAU96555.1"/>
    <property type="molecule type" value="Genomic_DNA"/>
</dbReference>
<organism evidence="2 3">
    <name type="scientific">Corynebacterium suranareeae</name>
    <dbReference type="NCBI Taxonomy" id="2506452"/>
    <lineage>
        <taxon>Bacteria</taxon>
        <taxon>Bacillati</taxon>
        <taxon>Actinomycetota</taxon>
        <taxon>Actinomycetes</taxon>
        <taxon>Mycobacteriales</taxon>
        <taxon>Corynebacteriaceae</taxon>
        <taxon>Corynebacterium</taxon>
    </lineage>
</organism>
<dbReference type="RefSeq" id="WP_096457172.1">
    <property type="nucleotide sequence ID" value="NZ_AP017369.1"/>
</dbReference>
<keyword evidence="3" id="KW-1185">Reference proteome</keyword>
<evidence type="ECO:0000313" key="3">
    <source>
        <dbReference type="Proteomes" id="UP000218244"/>
    </source>
</evidence>
<evidence type="ECO:0000313" key="2">
    <source>
        <dbReference type="EMBL" id="BAU96555.1"/>
    </source>
</evidence>
<dbReference type="KEGG" id="csur:N24_2293"/>
<dbReference type="Proteomes" id="UP000218244">
    <property type="component" value="Chromosome"/>
</dbReference>
<name>A0A160PSD1_9CORY</name>
<feature type="compositionally biased region" description="Gly residues" evidence="1">
    <location>
        <begin position="150"/>
        <end position="161"/>
    </location>
</feature>
<evidence type="ECO:0008006" key="4">
    <source>
        <dbReference type="Google" id="ProtNLM"/>
    </source>
</evidence>
<accession>A0A160PSD1</accession>
<gene>
    <name evidence="2" type="ORF">N24_2293</name>
</gene>
<feature type="region of interest" description="Disordered" evidence="1">
    <location>
        <begin position="66"/>
        <end position="98"/>
    </location>
</feature>
<sequence length="161" mass="17697">MAIKLSIDLSDATFAELSAVIGYAHQLGVDPDEKLNFEGSVINIEFDGDLHFDDVFDAFDEAEIELDEPRGSRAEGPIYADDLIDDDSTEDYRSRSKSQINDEVINDIRDGVTGFVEDVMNGLGQVGRQYGDFRPRGSRGRNDGPFGPFGPFGSGPRGPRF</sequence>
<proteinExistence type="predicted"/>
<protein>
    <recommendedName>
        <fullName evidence="4">P24</fullName>
    </recommendedName>
</protein>
<feature type="region of interest" description="Disordered" evidence="1">
    <location>
        <begin position="127"/>
        <end position="161"/>
    </location>
</feature>
<dbReference type="AlphaFoldDB" id="A0A160PSD1"/>